<name>A0A9J5WVD3_SOLCO</name>
<evidence type="ECO:0000313" key="2">
    <source>
        <dbReference type="EMBL" id="KAG5579762.1"/>
    </source>
</evidence>
<organism evidence="2 3">
    <name type="scientific">Solanum commersonii</name>
    <name type="common">Commerson's wild potato</name>
    <name type="synonym">Commerson's nightshade</name>
    <dbReference type="NCBI Taxonomy" id="4109"/>
    <lineage>
        <taxon>Eukaryota</taxon>
        <taxon>Viridiplantae</taxon>
        <taxon>Streptophyta</taxon>
        <taxon>Embryophyta</taxon>
        <taxon>Tracheophyta</taxon>
        <taxon>Spermatophyta</taxon>
        <taxon>Magnoliopsida</taxon>
        <taxon>eudicotyledons</taxon>
        <taxon>Gunneridae</taxon>
        <taxon>Pentapetalae</taxon>
        <taxon>asterids</taxon>
        <taxon>lamiids</taxon>
        <taxon>Solanales</taxon>
        <taxon>Solanaceae</taxon>
        <taxon>Solanoideae</taxon>
        <taxon>Solaneae</taxon>
        <taxon>Solanum</taxon>
    </lineage>
</organism>
<dbReference type="EMBL" id="JACXVP010000010">
    <property type="protein sequence ID" value="KAG5579762.1"/>
    <property type="molecule type" value="Genomic_DNA"/>
</dbReference>
<proteinExistence type="predicted"/>
<sequence>MKRRKEVTLEKLLKTQASFKGFESEKSYRGNGKWRGHGGLRDHGKGRSYFNKFNNEDKNHQSFRGRGHGQ</sequence>
<feature type="region of interest" description="Disordered" evidence="1">
    <location>
        <begin position="24"/>
        <end position="70"/>
    </location>
</feature>
<evidence type="ECO:0000313" key="3">
    <source>
        <dbReference type="Proteomes" id="UP000824120"/>
    </source>
</evidence>
<dbReference type="OrthoDB" id="1927598at2759"/>
<dbReference type="Proteomes" id="UP000824120">
    <property type="component" value="Chromosome 10"/>
</dbReference>
<accession>A0A9J5WVD3</accession>
<keyword evidence="3" id="KW-1185">Reference proteome</keyword>
<comment type="caution">
    <text evidence="2">The sequence shown here is derived from an EMBL/GenBank/DDBJ whole genome shotgun (WGS) entry which is preliminary data.</text>
</comment>
<reference evidence="2 3" key="1">
    <citation type="submission" date="2020-09" db="EMBL/GenBank/DDBJ databases">
        <title>De no assembly of potato wild relative species, Solanum commersonii.</title>
        <authorList>
            <person name="Cho K."/>
        </authorList>
    </citation>
    <scope>NUCLEOTIDE SEQUENCE [LARGE SCALE GENOMIC DNA]</scope>
    <source>
        <strain evidence="2">LZ3.2</strain>
        <tissue evidence="2">Leaf</tissue>
    </source>
</reference>
<feature type="compositionally biased region" description="Basic residues" evidence="1">
    <location>
        <begin position="61"/>
        <end position="70"/>
    </location>
</feature>
<evidence type="ECO:0000256" key="1">
    <source>
        <dbReference type="SAM" id="MobiDB-lite"/>
    </source>
</evidence>
<dbReference type="AlphaFoldDB" id="A0A9J5WVD3"/>
<gene>
    <name evidence="2" type="ORF">H5410_050389</name>
</gene>
<protein>
    <submittedName>
        <fullName evidence="2">Uncharacterized protein</fullName>
    </submittedName>
</protein>